<sequence>MAVAMNEMEKVTLHLENGASLIFYGRLFSEAVWYDEYSGVLTHQKLYVTDQNEQVYAIQKGGEGRSLSRAYRISVHGERCVIYNGRYSMEIPLDLLLLAVRSLCGTEDGAALEQAEEILRAANC</sequence>
<dbReference type="RefSeq" id="WP_304120875.1">
    <property type="nucleotide sequence ID" value="NZ_DYZA01000045.1"/>
</dbReference>
<accession>A0A921AUA7</accession>
<evidence type="ECO:0000313" key="1">
    <source>
        <dbReference type="EMBL" id="HJD96507.1"/>
    </source>
</evidence>
<comment type="caution">
    <text evidence="1">The sequence shown here is derived from an EMBL/GenBank/DDBJ whole genome shotgun (WGS) entry which is preliminary data.</text>
</comment>
<dbReference type="EMBL" id="DYZA01000045">
    <property type="protein sequence ID" value="HJD96507.1"/>
    <property type="molecule type" value="Genomic_DNA"/>
</dbReference>
<proteinExistence type="predicted"/>
<reference evidence="1" key="2">
    <citation type="submission" date="2021-09" db="EMBL/GenBank/DDBJ databases">
        <authorList>
            <person name="Gilroy R."/>
        </authorList>
    </citation>
    <scope>NUCLEOTIDE SEQUENCE</scope>
    <source>
        <strain evidence="1">ChiGjej2B2-19336</strain>
    </source>
</reference>
<organism evidence="1 2">
    <name type="scientific">Mailhella massiliensis</name>
    <dbReference type="NCBI Taxonomy" id="1903261"/>
    <lineage>
        <taxon>Bacteria</taxon>
        <taxon>Pseudomonadati</taxon>
        <taxon>Thermodesulfobacteriota</taxon>
        <taxon>Desulfovibrionia</taxon>
        <taxon>Desulfovibrionales</taxon>
        <taxon>Desulfovibrionaceae</taxon>
        <taxon>Mailhella</taxon>
    </lineage>
</organism>
<dbReference type="Proteomes" id="UP000698963">
    <property type="component" value="Unassembled WGS sequence"/>
</dbReference>
<dbReference type="AlphaFoldDB" id="A0A921AUA7"/>
<evidence type="ECO:0000313" key="2">
    <source>
        <dbReference type="Proteomes" id="UP000698963"/>
    </source>
</evidence>
<reference evidence="1" key="1">
    <citation type="journal article" date="2021" name="PeerJ">
        <title>Extensive microbial diversity within the chicken gut microbiome revealed by metagenomics and culture.</title>
        <authorList>
            <person name="Gilroy R."/>
            <person name="Ravi A."/>
            <person name="Getino M."/>
            <person name="Pursley I."/>
            <person name="Horton D.L."/>
            <person name="Alikhan N.F."/>
            <person name="Baker D."/>
            <person name="Gharbi K."/>
            <person name="Hall N."/>
            <person name="Watson M."/>
            <person name="Adriaenssens E.M."/>
            <person name="Foster-Nyarko E."/>
            <person name="Jarju S."/>
            <person name="Secka A."/>
            <person name="Antonio M."/>
            <person name="Oren A."/>
            <person name="Chaudhuri R.R."/>
            <person name="La Ragione R."/>
            <person name="Hildebrand F."/>
            <person name="Pallen M.J."/>
        </authorList>
    </citation>
    <scope>NUCLEOTIDE SEQUENCE</scope>
    <source>
        <strain evidence="1">ChiGjej2B2-19336</strain>
    </source>
</reference>
<name>A0A921AUA7_9BACT</name>
<gene>
    <name evidence="1" type="ORF">K8W16_02525</name>
</gene>
<protein>
    <submittedName>
        <fullName evidence="1">Uncharacterized protein</fullName>
    </submittedName>
</protein>